<evidence type="ECO:0000313" key="5">
    <source>
        <dbReference type="Proteomes" id="UP000011777"/>
    </source>
</evidence>
<organism evidence="4 5">
    <name type="scientific">Candida maltosa (strain Xu316)</name>
    <name type="common">Yeast</name>
    <dbReference type="NCBI Taxonomy" id="1245528"/>
    <lineage>
        <taxon>Eukaryota</taxon>
        <taxon>Fungi</taxon>
        <taxon>Dikarya</taxon>
        <taxon>Ascomycota</taxon>
        <taxon>Saccharomycotina</taxon>
        <taxon>Pichiomycetes</taxon>
        <taxon>Debaryomycetaceae</taxon>
        <taxon>Candida/Lodderomyces clade</taxon>
        <taxon>Candida</taxon>
    </lineage>
</organism>
<proteinExistence type="inferred from homology"/>
<dbReference type="HOGENOM" id="CLU_013817_2_0_1"/>
<comment type="similarity">
    <text evidence="2">Belongs to the cytidine and deoxycytidylate deaminase family. ADAT3 subfamily.</text>
</comment>
<dbReference type="GO" id="GO:0008033">
    <property type="term" value="P:tRNA processing"/>
    <property type="evidence" value="ECO:0007669"/>
    <property type="project" value="UniProtKB-KW"/>
</dbReference>
<dbReference type="Proteomes" id="UP000011777">
    <property type="component" value="Unassembled WGS sequence"/>
</dbReference>
<protein>
    <recommendedName>
        <fullName evidence="3">CMP/dCMP-type deaminase domain-containing protein</fullName>
    </recommendedName>
</protein>
<dbReference type="InterPro" id="IPR016193">
    <property type="entry name" value="Cytidine_deaminase-like"/>
</dbReference>
<dbReference type="OrthoDB" id="3180714at2759"/>
<feature type="domain" description="CMP/dCMP-type deaminase" evidence="3">
    <location>
        <begin position="161"/>
        <end position="284"/>
    </location>
</feature>
<dbReference type="Pfam" id="PF00383">
    <property type="entry name" value="dCMP_cyt_deam_1"/>
    <property type="match status" value="1"/>
</dbReference>
<keyword evidence="1" id="KW-0819">tRNA processing</keyword>
<dbReference type="Gene3D" id="3.40.140.10">
    <property type="entry name" value="Cytidine Deaminase, domain 2"/>
    <property type="match status" value="1"/>
</dbReference>
<dbReference type="eggNOG" id="KOG2771">
    <property type="taxonomic scope" value="Eukaryota"/>
</dbReference>
<dbReference type="PROSITE" id="PS51747">
    <property type="entry name" value="CYT_DCMP_DEAMINASES_2"/>
    <property type="match status" value="1"/>
</dbReference>
<dbReference type="GO" id="GO:0052717">
    <property type="term" value="F:tRNA-specific adenosine-34 deaminase activity"/>
    <property type="evidence" value="ECO:0007669"/>
    <property type="project" value="TreeGrafter"/>
</dbReference>
<evidence type="ECO:0000259" key="3">
    <source>
        <dbReference type="PROSITE" id="PS51747"/>
    </source>
</evidence>
<keyword evidence="5" id="KW-1185">Reference proteome</keyword>
<sequence>MSELDHHVDLEKGIVYDTLLQIRQEGSGGSSKPDLVPVWTCEVNPKQGKVLMMFLKKFFNIEETSSLGHFKRIRKAGDCLQVLLCLYESEDQSSDISQLTSQFSPELSLHNLSILEVPRNKPHTKELNQLWSDEYWPIAWKGNPNHQFLNSVRFDMNEERKMIDTLLESVHKTSVELHTLHSFSGTLIAQETDQGLRVLTIQTYSGCNRNPQQHSAMKAISEIANQEISNRTLKQQHHDRGYLCTDLIVYTTHEPCVMCCMALVHSRIARITYIKTASESGGLESHFQLGDMDGLNWKFQIWKWLDKSESDRIDHINRNKYNCTSF</sequence>
<dbReference type="OMA" id="GLESHYQ"/>
<evidence type="ECO:0000256" key="1">
    <source>
        <dbReference type="ARBA" id="ARBA00022694"/>
    </source>
</evidence>
<evidence type="ECO:0000313" key="4">
    <source>
        <dbReference type="EMBL" id="EMG45630.1"/>
    </source>
</evidence>
<dbReference type="PANTHER" id="PTHR11079:SF156">
    <property type="entry name" value="INACTIVE TRNA-SPECIFIC ADENOSINE DEAMINASE-LIKE PROTEIN 3-RELATED"/>
    <property type="match status" value="1"/>
</dbReference>
<accession>M3JS73</accession>
<comment type="caution">
    <text evidence="4">The sequence shown here is derived from an EMBL/GenBank/DDBJ whole genome shotgun (WGS) entry which is preliminary data.</text>
</comment>
<dbReference type="GO" id="GO:0005634">
    <property type="term" value="C:nucleus"/>
    <property type="evidence" value="ECO:0007669"/>
    <property type="project" value="TreeGrafter"/>
</dbReference>
<dbReference type="SUPFAM" id="SSF53927">
    <property type="entry name" value="Cytidine deaminase-like"/>
    <property type="match status" value="1"/>
</dbReference>
<dbReference type="EMBL" id="AOGT01002405">
    <property type="protein sequence ID" value="EMG45630.1"/>
    <property type="molecule type" value="Genomic_DNA"/>
</dbReference>
<dbReference type="PANTHER" id="PTHR11079">
    <property type="entry name" value="CYTOSINE DEAMINASE FAMILY MEMBER"/>
    <property type="match status" value="1"/>
</dbReference>
<name>M3JS73_CANMX</name>
<evidence type="ECO:0000256" key="2">
    <source>
        <dbReference type="ARBA" id="ARBA00038160"/>
    </source>
</evidence>
<dbReference type="GO" id="GO:0005737">
    <property type="term" value="C:cytoplasm"/>
    <property type="evidence" value="ECO:0007669"/>
    <property type="project" value="TreeGrafter"/>
</dbReference>
<gene>
    <name evidence="4" type="ORF">G210_4174</name>
</gene>
<reference evidence="4 5" key="1">
    <citation type="submission" date="2013-02" db="EMBL/GenBank/DDBJ databases">
        <title>Genome sequence of Candida maltosa Xu316, a potential industrial strain for xylitol and ethanol production.</title>
        <authorList>
            <person name="Yu J."/>
            <person name="Wang Q."/>
            <person name="Geng X."/>
            <person name="Bao W."/>
            <person name="He P."/>
            <person name="Cai J."/>
        </authorList>
    </citation>
    <scope>NUCLEOTIDE SEQUENCE [LARGE SCALE GENOMIC DNA]</scope>
    <source>
        <strain evidence="5">Xu316</strain>
    </source>
</reference>
<dbReference type="STRING" id="1245528.M3JS73"/>
<dbReference type="InterPro" id="IPR002125">
    <property type="entry name" value="CMP_dCMP_dom"/>
</dbReference>
<dbReference type="AlphaFoldDB" id="M3JS73"/>